<evidence type="ECO:0000313" key="3">
    <source>
        <dbReference type="Proteomes" id="UP001218034"/>
    </source>
</evidence>
<feature type="region of interest" description="Disordered" evidence="1">
    <location>
        <begin position="142"/>
        <end position="164"/>
    </location>
</feature>
<reference evidence="2 3" key="1">
    <citation type="submission" date="2022-09" db="EMBL/GenBank/DDBJ databases">
        <title>Xylan utilization by haloarchaea-nanohaloarchaea associations.</title>
        <authorList>
            <person name="Yakimov M."/>
        </authorList>
    </citation>
    <scope>NUCLEOTIDE SEQUENCE [LARGE SCALE GENOMIC DNA]</scope>
    <source>
        <strain evidence="2 3">SVXNc</strain>
    </source>
</reference>
<keyword evidence="3" id="KW-1185">Reference proteome</keyword>
<evidence type="ECO:0000256" key="1">
    <source>
        <dbReference type="SAM" id="MobiDB-lite"/>
    </source>
</evidence>
<dbReference type="RefSeq" id="WP_347721467.1">
    <property type="nucleotide sequence ID" value="NZ_CP104395.1"/>
</dbReference>
<protein>
    <submittedName>
        <fullName evidence="2">Uncharacterized protein</fullName>
    </submittedName>
</protein>
<dbReference type="Proteomes" id="UP001218034">
    <property type="component" value="Chromosome"/>
</dbReference>
<evidence type="ECO:0000313" key="2">
    <source>
        <dbReference type="EMBL" id="WEL19630.1"/>
    </source>
</evidence>
<sequence length="189" mass="20761">MSVVTGLIAAGGHNPEDAAQKSDAVIYGAVSSISESGEVTEHHPVKIDVIDAFKGNKTELLGRDLSNTVTVQVKGTERMDVSTAADFTEGEEVVVMLEEQSGRYYMTTGYATKYEVSNNNTLQLVAPERKNITVAQMESMVENSTTVSHHRRQENNSSGNSVTDEDMELPWTAHLNNFLEDVYSLFKNL</sequence>
<dbReference type="EMBL" id="CP104395">
    <property type="protein sequence ID" value="WEL19630.1"/>
    <property type="molecule type" value="Genomic_DNA"/>
</dbReference>
<dbReference type="GeneID" id="90590052"/>
<gene>
    <name evidence="2" type="ORF">SVXNc_0614</name>
</gene>
<accession>A0ABY8CGL7</accession>
<name>A0ABY8CGL7_9ARCH</name>
<proteinExistence type="predicted"/>
<organism evidence="2 3">
    <name type="scientific">Candidatus Nanohalococcus occultus</name>
    <dbReference type="NCBI Taxonomy" id="2978047"/>
    <lineage>
        <taxon>Archaea</taxon>
        <taxon>Candidatus Nanohalarchaeota</taxon>
        <taxon>Candidatus Nanohalarchaeota incertae sedis</taxon>
        <taxon>Candidatus Nanohalococcus</taxon>
    </lineage>
</organism>